<dbReference type="GO" id="GO:0003678">
    <property type="term" value="F:DNA helicase activity"/>
    <property type="evidence" value="ECO:0007669"/>
    <property type="project" value="InterPro"/>
</dbReference>
<dbReference type="InterPro" id="IPR014013">
    <property type="entry name" value="Helic_SF1/SF2_ATP-bd_DinG/Rad3"/>
</dbReference>
<dbReference type="GO" id="GO:0046872">
    <property type="term" value="F:metal ion binding"/>
    <property type="evidence" value="ECO:0007669"/>
    <property type="project" value="UniProtKB-KW"/>
</dbReference>
<evidence type="ECO:0000256" key="4">
    <source>
        <dbReference type="ARBA" id="ARBA00022806"/>
    </source>
</evidence>
<keyword evidence="2" id="KW-0547">Nucleotide-binding</keyword>
<dbReference type="GO" id="GO:0005524">
    <property type="term" value="F:ATP binding"/>
    <property type="evidence" value="ECO:0007669"/>
    <property type="project" value="UniProtKB-KW"/>
</dbReference>
<dbReference type="SMART" id="SM00491">
    <property type="entry name" value="HELICc2"/>
    <property type="match status" value="1"/>
</dbReference>
<dbReference type="PANTHER" id="PTHR11472:SF34">
    <property type="entry name" value="REGULATOR OF TELOMERE ELONGATION HELICASE 1"/>
    <property type="match status" value="1"/>
</dbReference>
<sequence>MSLTSTKISESTAKKVPKRLLGIENVMGEEGTLSEEVEGYHARAPQIEMAHDIERLIVQEGTLLAEAGTGTGKTFAYLVPALLSGKTVMVSTATKTLQEQLVQKDLPILFKACGLKGKAQILKGRDNYVCPQRLEITETAEQHSRADWKKLARIRDWVENETQSGDKSELEAVSEEDPIWRKVCARLEFCQAADCNAESGCFYPKAKQKAAEAQVLVVNHHLFCADLSLREQGFGELLPNMEVYVFDEAHRLPDIAAQFLGFSITRSQLDELTRDIKQAQKLESPESVELVDQATHLAEQIKLLNESLGKWDKRWTWQQLEKEAAFQLVAKRFMDCLSRLIESLKSVAERGKQITAVYKRAKDFEAQFKEWMNAKAENKIRWIESSQARFKLNLTPLSVAAPFSRQREAIAGAWLFTSATLSVRGKFDYFANRLGLGEAETSLWSSPFDYQKQGVIYHPIGLPEPRDEQYIKVCLRAAWPLLKASNGHAFILFTSHRAMQEAKAILEQHWEGTLLVQGELPKLVLLQRFKEAEQAILLGTSSFWEGVDVKGEALKLVIIDRIPFAPPDDPIVQAREAYLKEKGLNGFVHFQLPEAVIAMKQGAGRLIRDASDRGVLMLCDPRLSSKGYGTTIRESLPDFPWVYCAEEAIEKLNFLEKDDE</sequence>
<dbReference type="GO" id="GO:0006281">
    <property type="term" value="P:DNA repair"/>
    <property type="evidence" value="ECO:0007669"/>
    <property type="project" value="TreeGrafter"/>
</dbReference>
<dbReference type="GO" id="GO:0016818">
    <property type="term" value="F:hydrolase activity, acting on acid anhydrides, in phosphorus-containing anhydrides"/>
    <property type="evidence" value="ECO:0007669"/>
    <property type="project" value="InterPro"/>
</dbReference>
<name>A0A3B0WFC2_9ZZZZ</name>
<dbReference type="SUPFAM" id="SSF52540">
    <property type="entry name" value="P-loop containing nucleoside triphosphate hydrolases"/>
    <property type="match status" value="2"/>
</dbReference>
<evidence type="ECO:0000256" key="2">
    <source>
        <dbReference type="ARBA" id="ARBA00022741"/>
    </source>
</evidence>
<keyword evidence="9" id="KW-0413">Isomerase</keyword>
<keyword evidence="6" id="KW-0408">Iron</keyword>
<dbReference type="InterPro" id="IPR006555">
    <property type="entry name" value="ATP-dep_Helicase_C"/>
</dbReference>
<dbReference type="Pfam" id="PF00270">
    <property type="entry name" value="DEAD"/>
    <property type="match status" value="1"/>
</dbReference>
<keyword evidence="3" id="KW-0378">Hydrolase</keyword>
<organism evidence="11">
    <name type="scientific">hydrothermal vent metagenome</name>
    <dbReference type="NCBI Taxonomy" id="652676"/>
    <lineage>
        <taxon>unclassified sequences</taxon>
        <taxon>metagenomes</taxon>
        <taxon>ecological metagenomes</taxon>
    </lineage>
</organism>
<dbReference type="InterPro" id="IPR027417">
    <property type="entry name" value="P-loop_NTPase"/>
</dbReference>
<evidence type="ECO:0000256" key="6">
    <source>
        <dbReference type="ARBA" id="ARBA00023004"/>
    </source>
</evidence>
<dbReference type="Gene3D" id="3.40.50.300">
    <property type="entry name" value="P-loop containing nucleotide triphosphate hydrolases"/>
    <property type="match status" value="2"/>
</dbReference>
<gene>
    <name evidence="11" type="ORF">MNBD_GAMMA04-1453</name>
</gene>
<feature type="domain" description="Helicase ATP-binding" evidence="10">
    <location>
        <begin position="32"/>
        <end position="302"/>
    </location>
</feature>
<keyword evidence="5" id="KW-0067">ATP-binding</keyword>
<protein>
    <submittedName>
        <fullName evidence="11">DinG family ATP-dependent helicase YoaA</fullName>
    </submittedName>
</protein>
<evidence type="ECO:0000256" key="9">
    <source>
        <dbReference type="ARBA" id="ARBA00023235"/>
    </source>
</evidence>
<dbReference type="InterPro" id="IPR045028">
    <property type="entry name" value="DinG/Rad3-like"/>
</dbReference>
<dbReference type="GO" id="GO:0003677">
    <property type="term" value="F:DNA binding"/>
    <property type="evidence" value="ECO:0007669"/>
    <property type="project" value="UniProtKB-KW"/>
</dbReference>
<evidence type="ECO:0000256" key="1">
    <source>
        <dbReference type="ARBA" id="ARBA00022723"/>
    </source>
</evidence>
<dbReference type="PANTHER" id="PTHR11472">
    <property type="entry name" value="DNA REPAIR DEAD HELICASE RAD3/XP-D SUBFAMILY MEMBER"/>
    <property type="match status" value="1"/>
</dbReference>
<evidence type="ECO:0000259" key="10">
    <source>
        <dbReference type="PROSITE" id="PS51193"/>
    </source>
</evidence>
<evidence type="ECO:0000256" key="8">
    <source>
        <dbReference type="ARBA" id="ARBA00023125"/>
    </source>
</evidence>
<keyword evidence="4 11" id="KW-0347">Helicase</keyword>
<evidence type="ECO:0000256" key="5">
    <source>
        <dbReference type="ARBA" id="ARBA00022840"/>
    </source>
</evidence>
<dbReference type="Pfam" id="PF06733">
    <property type="entry name" value="DEAD_2"/>
    <property type="match status" value="1"/>
</dbReference>
<reference evidence="11" key="1">
    <citation type="submission" date="2018-06" db="EMBL/GenBank/DDBJ databases">
        <authorList>
            <person name="Zhirakovskaya E."/>
        </authorList>
    </citation>
    <scope>NUCLEOTIDE SEQUENCE</scope>
</reference>
<evidence type="ECO:0000256" key="3">
    <source>
        <dbReference type="ARBA" id="ARBA00022801"/>
    </source>
</evidence>
<dbReference type="InterPro" id="IPR011545">
    <property type="entry name" value="DEAD/DEAH_box_helicase_dom"/>
</dbReference>
<dbReference type="GO" id="GO:0051536">
    <property type="term" value="F:iron-sulfur cluster binding"/>
    <property type="evidence" value="ECO:0007669"/>
    <property type="project" value="UniProtKB-KW"/>
</dbReference>
<dbReference type="AlphaFoldDB" id="A0A3B0WFC2"/>
<keyword evidence="1" id="KW-0479">Metal-binding</keyword>
<dbReference type="Pfam" id="PF13307">
    <property type="entry name" value="Helicase_C_2"/>
    <property type="match status" value="1"/>
</dbReference>
<accession>A0A3B0WFC2</accession>
<dbReference type="InterPro" id="IPR010614">
    <property type="entry name" value="RAD3-like_helicase_DEAD"/>
</dbReference>
<keyword evidence="7" id="KW-0411">Iron-sulfur</keyword>
<evidence type="ECO:0000256" key="7">
    <source>
        <dbReference type="ARBA" id="ARBA00023014"/>
    </source>
</evidence>
<evidence type="ECO:0000313" key="11">
    <source>
        <dbReference type="EMBL" id="VAW49397.1"/>
    </source>
</evidence>
<dbReference type="PROSITE" id="PS51193">
    <property type="entry name" value="HELICASE_ATP_BIND_2"/>
    <property type="match status" value="1"/>
</dbReference>
<proteinExistence type="predicted"/>
<keyword evidence="8" id="KW-0238">DNA-binding</keyword>
<dbReference type="EMBL" id="UOFB01000350">
    <property type="protein sequence ID" value="VAW49397.1"/>
    <property type="molecule type" value="Genomic_DNA"/>
</dbReference>